<dbReference type="Gene3D" id="3.20.20.370">
    <property type="entry name" value="Glycoside hydrolase/deacetylase"/>
    <property type="match status" value="1"/>
</dbReference>
<evidence type="ECO:0000313" key="3">
    <source>
        <dbReference type="Proteomes" id="UP000318405"/>
    </source>
</evidence>
<evidence type="ECO:0000313" key="2">
    <source>
        <dbReference type="EMBL" id="TSH93631.1"/>
    </source>
</evidence>
<dbReference type="AlphaFoldDB" id="A0A556AL70"/>
<name>A0A556AL70_9BURK</name>
<feature type="domain" description="NodB homology" evidence="1">
    <location>
        <begin position="75"/>
        <end position="291"/>
    </location>
</feature>
<dbReference type="InterPro" id="IPR011330">
    <property type="entry name" value="Glyco_hydro/deAcase_b/a-brl"/>
</dbReference>
<reference evidence="2 3" key="1">
    <citation type="submission" date="2019-07" db="EMBL/GenBank/DDBJ databases">
        <title>Qingshengfaniella alkalisoli gen. nov., sp. nov., isolated from saline soil.</title>
        <authorList>
            <person name="Xu L."/>
            <person name="Huang X.-X."/>
            <person name="Sun J.-Q."/>
        </authorList>
    </citation>
    <scope>NUCLEOTIDE SEQUENCE [LARGE SCALE GENOMIC DNA]</scope>
    <source>
        <strain evidence="2 3">DSM 27279</strain>
    </source>
</reference>
<comment type="caution">
    <text evidence="2">The sequence shown here is derived from an EMBL/GenBank/DDBJ whole genome shotgun (WGS) entry which is preliminary data.</text>
</comment>
<evidence type="ECO:0000259" key="1">
    <source>
        <dbReference type="PROSITE" id="PS51677"/>
    </source>
</evidence>
<dbReference type="GO" id="GO:0005975">
    <property type="term" value="P:carbohydrate metabolic process"/>
    <property type="evidence" value="ECO:0007669"/>
    <property type="project" value="InterPro"/>
</dbReference>
<dbReference type="PANTHER" id="PTHR43123:SF1">
    <property type="entry name" value="POLYSACCHARIDE DEACETYLASE-RELATED"/>
    <property type="match status" value="1"/>
</dbReference>
<keyword evidence="3" id="KW-1185">Reference proteome</keyword>
<dbReference type="GO" id="GO:0016810">
    <property type="term" value="F:hydrolase activity, acting on carbon-nitrogen (but not peptide) bonds"/>
    <property type="evidence" value="ECO:0007669"/>
    <property type="project" value="InterPro"/>
</dbReference>
<dbReference type="PANTHER" id="PTHR43123">
    <property type="entry name" value="POLYSACCHARIDE DEACETYLASE-RELATED"/>
    <property type="match status" value="1"/>
</dbReference>
<protein>
    <submittedName>
        <fullName evidence="2">Polysaccharide deacetylase family protein</fullName>
    </submittedName>
</protein>
<dbReference type="Proteomes" id="UP000318405">
    <property type="component" value="Unassembled WGS sequence"/>
</dbReference>
<dbReference type="PROSITE" id="PS51677">
    <property type="entry name" value="NODB"/>
    <property type="match status" value="1"/>
</dbReference>
<dbReference type="EMBL" id="VLTJ01000027">
    <property type="protein sequence ID" value="TSH93631.1"/>
    <property type="molecule type" value="Genomic_DNA"/>
</dbReference>
<accession>A0A556AL70</accession>
<dbReference type="Pfam" id="PF01522">
    <property type="entry name" value="Polysacc_deac_1"/>
    <property type="match status" value="1"/>
</dbReference>
<dbReference type="SUPFAM" id="SSF88713">
    <property type="entry name" value="Glycoside hydrolase/deacetylase"/>
    <property type="match status" value="1"/>
</dbReference>
<dbReference type="OrthoDB" id="9787041at2"/>
<sequence>MTAPACQAPWPGRDFVGYAGRPPHAGWPGGARIALNFALNIEEGAEYSPLDGDAHTDTALTEGVGMDTGIAGRDLSAESMYEYGSRVGVWRLLELFSRRALPLTLFVCALALERNPALAAALRGTLHDVCCHGWRWEKPWLLSAETEMAHIARAQASLRRTLGREAEGWCCRYGPSEHTRGLLAKAGLLYDSDSCNDELPYWCRVEGAPHLVVPYSLVTNDCKLAPGGLPTPNDFFALLRDSFDQLYEEGERSPRMMTVGLHPRMVGHPGRARGLARFLDHVARHERVWVCRRADIAHHWRTRFPAPQETAA</sequence>
<organism evidence="2 3">
    <name type="scientific">Verticiella sediminum</name>
    <dbReference type="NCBI Taxonomy" id="1247510"/>
    <lineage>
        <taxon>Bacteria</taxon>
        <taxon>Pseudomonadati</taxon>
        <taxon>Pseudomonadota</taxon>
        <taxon>Betaproteobacteria</taxon>
        <taxon>Burkholderiales</taxon>
        <taxon>Alcaligenaceae</taxon>
        <taxon>Verticiella</taxon>
    </lineage>
</organism>
<gene>
    <name evidence="2" type="ORF">FOZ76_13720</name>
</gene>
<proteinExistence type="predicted"/>
<dbReference type="InterPro" id="IPR002509">
    <property type="entry name" value="NODB_dom"/>
</dbReference>